<dbReference type="OrthoDB" id="4983at2759"/>
<dbReference type="KEGG" id="hro:HELRODRAFT_71473"/>
<dbReference type="eggNOG" id="KOG3348">
    <property type="taxonomic scope" value="Eukaryota"/>
</dbReference>
<dbReference type="Gene3D" id="3.10.20.90">
    <property type="entry name" value="Phosphatidylinositol 3-kinase Catalytic Subunit, Chain A, domain 1"/>
    <property type="match status" value="1"/>
</dbReference>
<dbReference type="InterPro" id="IPR002634">
    <property type="entry name" value="BolA"/>
</dbReference>
<dbReference type="Pfam" id="PF01722">
    <property type="entry name" value="BolA"/>
    <property type="match status" value="1"/>
</dbReference>
<keyword evidence="4" id="KW-1185">Reference proteome</keyword>
<dbReference type="FunCoup" id="T1G0M1">
    <property type="interactions" value="1249"/>
</dbReference>
<name>T1G0M1_HELRO</name>
<dbReference type="GO" id="GO:0051536">
    <property type="term" value="F:iron-sulfur cluster binding"/>
    <property type="evidence" value="ECO:0000318"/>
    <property type="project" value="GO_Central"/>
</dbReference>
<evidence type="ECO:0000256" key="1">
    <source>
        <dbReference type="RuleBase" id="RU003860"/>
    </source>
</evidence>
<reference evidence="3" key="3">
    <citation type="submission" date="2015-06" db="UniProtKB">
        <authorList>
            <consortium name="EnsemblMetazoa"/>
        </authorList>
    </citation>
    <scope>IDENTIFICATION</scope>
</reference>
<proteinExistence type="inferred from homology"/>
<reference evidence="4" key="1">
    <citation type="submission" date="2012-12" db="EMBL/GenBank/DDBJ databases">
        <authorList>
            <person name="Hellsten U."/>
            <person name="Grimwood J."/>
            <person name="Chapman J.A."/>
            <person name="Shapiro H."/>
            <person name="Aerts A."/>
            <person name="Otillar R.P."/>
            <person name="Terry A.Y."/>
            <person name="Boore J.L."/>
            <person name="Simakov O."/>
            <person name="Marletaz F."/>
            <person name="Cho S.-J."/>
            <person name="Edsinger-Gonzales E."/>
            <person name="Havlak P."/>
            <person name="Kuo D.-H."/>
            <person name="Larsson T."/>
            <person name="Lv J."/>
            <person name="Arendt D."/>
            <person name="Savage R."/>
            <person name="Osoegawa K."/>
            <person name="de Jong P."/>
            <person name="Lindberg D.R."/>
            <person name="Seaver E.C."/>
            <person name="Weisblat D.A."/>
            <person name="Putnam N.H."/>
            <person name="Grigoriev I.V."/>
            <person name="Rokhsar D.S."/>
        </authorList>
    </citation>
    <scope>NUCLEOTIDE SEQUENCE</scope>
</reference>
<evidence type="ECO:0000313" key="2">
    <source>
        <dbReference type="EMBL" id="ESO11646.1"/>
    </source>
</evidence>
<dbReference type="EMBL" id="AMQM01002496">
    <property type="status" value="NOT_ANNOTATED_CDS"/>
    <property type="molecule type" value="Genomic_DNA"/>
</dbReference>
<dbReference type="GeneID" id="20214619"/>
<dbReference type="InParanoid" id="T1G0M1"/>
<reference evidence="2 4" key="2">
    <citation type="journal article" date="2013" name="Nature">
        <title>Insights into bilaterian evolution from three spiralian genomes.</title>
        <authorList>
            <person name="Simakov O."/>
            <person name="Marletaz F."/>
            <person name="Cho S.J."/>
            <person name="Edsinger-Gonzales E."/>
            <person name="Havlak P."/>
            <person name="Hellsten U."/>
            <person name="Kuo D.H."/>
            <person name="Larsson T."/>
            <person name="Lv J."/>
            <person name="Arendt D."/>
            <person name="Savage R."/>
            <person name="Osoegawa K."/>
            <person name="de Jong P."/>
            <person name="Grimwood J."/>
            <person name="Chapman J.A."/>
            <person name="Shapiro H."/>
            <person name="Aerts A."/>
            <person name="Otillar R.P."/>
            <person name="Terry A.Y."/>
            <person name="Boore J.L."/>
            <person name="Grigoriev I.V."/>
            <person name="Lindberg D.R."/>
            <person name="Seaver E.C."/>
            <person name="Weisblat D.A."/>
            <person name="Putnam N.H."/>
            <person name="Rokhsar D.S."/>
        </authorList>
    </citation>
    <scope>NUCLEOTIDE SEQUENCE</scope>
</reference>
<comment type="similarity">
    <text evidence="1">Belongs to the BolA/IbaG family.</text>
</comment>
<dbReference type="Proteomes" id="UP000015101">
    <property type="component" value="Unassembled WGS sequence"/>
</dbReference>
<dbReference type="GO" id="GO:0005829">
    <property type="term" value="C:cytosol"/>
    <property type="evidence" value="ECO:0000318"/>
    <property type="project" value="GO_Central"/>
</dbReference>
<dbReference type="GO" id="GO:0051604">
    <property type="term" value="P:protein maturation"/>
    <property type="evidence" value="ECO:0007669"/>
    <property type="project" value="InterPro"/>
</dbReference>
<dbReference type="PANTHER" id="PTHR12735">
    <property type="entry name" value="BOLA-LIKE PROTEIN-RELATED"/>
    <property type="match status" value="1"/>
</dbReference>
<dbReference type="GO" id="GO:0051537">
    <property type="term" value="F:2 iron, 2 sulfur cluster binding"/>
    <property type="evidence" value="ECO:0007669"/>
    <property type="project" value="InterPro"/>
</dbReference>
<accession>T1G0M1</accession>
<dbReference type="PIRSF" id="PIRSF003113">
    <property type="entry name" value="BolA"/>
    <property type="match status" value="1"/>
</dbReference>
<dbReference type="HOGENOM" id="CLU_109462_4_0_1"/>
<dbReference type="InterPro" id="IPR045115">
    <property type="entry name" value="BOL2"/>
</dbReference>
<evidence type="ECO:0000313" key="4">
    <source>
        <dbReference type="Proteomes" id="UP000015101"/>
    </source>
</evidence>
<dbReference type="AlphaFoldDB" id="T1G0M1"/>
<dbReference type="InterPro" id="IPR036065">
    <property type="entry name" value="BolA-like_sf"/>
</dbReference>
<dbReference type="PANTHER" id="PTHR12735:SF27">
    <property type="entry name" value="BOLA-LIKE PROTEIN 2"/>
    <property type="match status" value="1"/>
</dbReference>
<dbReference type="CTD" id="20214619"/>
<dbReference type="STRING" id="6412.T1G0M1"/>
<dbReference type="OMA" id="VHAFSQK"/>
<dbReference type="EnsemblMetazoa" id="HelroT71473">
    <property type="protein sequence ID" value="HelroP71473"/>
    <property type="gene ID" value="HelroG71473"/>
</dbReference>
<organism evidence="3 4">
    <name type="scientific">Helobdella robusta</name>
    <name type="common">Californian leech</name>
    <dbReference type="NCBI Taxonomy" id="6412"/>
    <lineage>
        <taxon>Eukaryota</taxon>
        <taxon>Metazoa</taxon>
        <taxon>Spiralia</taxon>
        <taxon>Lophotrochozoa</taxon>
        <taxon>Annelida</taxon>
        <taxon>Clitellata</taxon>
        <taxon>Hirudinea</taxon>
        <taxon>Rhynchobdellida</taxon>
        <taxon>Glossiphoniidae</taxon>
        <taxon>Helobdella</taxon>
    </lineage>
</organism>
<protein>
    <submittedName>
        <fullName evidence="2 3">Uncharacterized protein</fullName>
    </submittedName>
</protein>
<sequence length="89" mass="10027">MPYSADQVKNKIESSLSAEHVDVEDVSDGCGAKFNAIIVCKDFSGKSLLQRHRMVNAAIAKEMESIHAFSQKTYTPEEWQKQTQQQPKI</sequence>
<gene>
    <name evidence="3" type="primary">20214619</name>
    <name evidence="2" type="ORF">HELRODRAFT_71473</name>
</gene>
<dbReference type="GO" id="GO:0005634">
    <property type="term" value="C:nucleus"/>
    <property type="evidence" value="ECO:0000318"/>
    <property type="project" value="GO_Central"/>
</dbReference>
<dbReference type="SUPFAM" id="SSF82657">
    <property type="entry name" value="BolA-like"/>
    <property type="match status" value="1"/>
</dbReference>
<evidence type="ECO:0000313" key="3">
    <source>
        <dbReference type="EnsemblMetazoa" id="HelroP71473"/>
    </source>
</evidence>
<dbReference type="EMBL" id="KB095812">
    <property type="protein sequence ID" value="ESO11646.1"/>
    <property type="molecule type" value="Genomic_DNA"/>
</dbReference>
<dbReference type="RefSeq" id="XP_009010134.1">
    <property type="nucleotide sequence ID" value="XM_009011886.1"/>
</dbReference>
<dbReference type="GO" id="GO:0006879">
    <property type="term" value="P:intracellular iron ion homeostasis"/>
    <property type="evidence" value="ECO:0000318"/>
    <property type="project" value="GO_Central"/>
</dbReference>